<dbReference type="AlphaFoldDB" id="A0A0V8E484"/>
<dbReference type="GO" id="GO:0016758">
    <property type="term" value="F:hexosyltransferase activity"/>
    <property type="evidence" value="ECO:0007669"/>
    <property type="project" value="UniProtKB-ARBA"/>
</dbReference>
<organism evidence="2 3">
    <name type="scientific">Lactococcus lactis subsp. lactis</name>
    <name type="common">Streptococcus lactis</name>
    <dbReference type="NCBI Taxonomy" id="1360"/>
    <lineage>
        <taxon>Bacteria</taxon>
        <taxon>Bacillati</taxon>
        <taxon>Bacillota</taxon>
        <taxon>Bacilli</taxon>
        <taxon>Lactobacillales</taxon>
        <taxon>Streptococcaceae</taxon>
        <taxon>Lactococcus</taxon>
    </lineage>
</organism>
<proteinExistence type="predicted"/>
<dbReference type="Proteomes" id="UP000053719">
    <property type="component" value="Unassembled WGS sequence"/>
</dbReference>
<dbReference type="EMBL" id="LKLU01000084">
    <property type="protein sequence ID" value="KSU20555.1"/>
    <property type="molecule type" value="Genomic_DNA"/>
</dbReference>
<dbReference type="PANTHER" id="PTHR22916">
    <property type="entry name" value="GLYCOSYLTRANSFERASE"/>
    <property type="match status" value="1"/>
</dbReference>
<dbReference type="InterPro" id="IPR001173">
    <property type="entry name" value="Glyco_trans_2-like"/>
</dbReference>
<name>A0A0V8E484_LACLL</name>
<keyword evidence="2" id="KW-0808">Transferase</keyword>
<evidence type="ECO:0000313" key="2">
    <source>
        <dbReference type="EMBL" id="KSU20555.1"/>
    </source>
</evidence>
<sequence length="328" mass="38103">MANLKPLVSVIIPIYNVEKYLDDCLESIINQTYKDLEIILINDGSTDRSLDIAETYVNKDKRVKLINQKGQGVAMARNNGLDKADGQYIMFLDSDDKISKDAIEILLRPIKGKTHIFSMARYSTQDTLSDHHENIEIVSIKGEMINRIKAVQSSGYPSFSPWGKLYSRDIFENIRFPNLAIHEDTSIILPVIEQADEIVLVNQPLWYYRQVVSSLTNIKISQKNYAIFEKNSIQIEFAKEKYPEILNYVYKLCMNENDFIMMKCIRDGSNFSMILFNKLFQQNQEFATISKQRRALYWNINLYKGYLKLSILLYNNEFIRGLAKKILT</sequence>
<dbReference type="RefSeq" id="WP_058211809.1">
    <property type="nucleotide sequence ID" value="NZ_LKLU01000084.1"/>
</dbReference>
<reference evidence="3" key="1">
    <citation type="submission" date="2015-10" db="EMBL/GenBank/DDBJ databases">
        <title>Draft Genome Sequences of 11 Lactococcus lactis subspecies cremoris strains.</title>
        <authorList>
            <person name="Wels M."/>
            <person name="Backus L."/>
            <person name="Boekhorst J."/>
            <person name="Dijkstra A."/>
            <person name="Beerthuizen M."/>
            <person name="Kelly W."/>
            <person name="Siezen R."/>
            <person name="Bachmann H."/>
            <person name="Van Hijum S."/>
        </authorList>
    </citation>
    <scope>NUCLEOTIDE SEQUENCE [LARGE SCALE GENOMIC DNA]</scope>
    <source>
        <strain evidence="3">M20</strain>
    </source>
</reference>
<dbReference type="PANTHER" id="PTHR22916:SF3">
    <property type="entry name" value="UDP-GLCNAC:BETAGAL BETA-1,3-N-ACETYLGLUCOSAMINYLTRANSFERASE-LIKE PROTEIN 1"/>
    <property type="match status" value="1"/>
</dbReference>
<dbReference type="Pfam" id="PF00535">
    <property type="entry name" value="Glycos_transf_2"/>
    <property type="match status" value="1"/>
</dbReference>
<dbReference type="InterPro" id="IPR029044">
    <property type="entry name" value="Nucleotide-diphossugar_trans"/>
</dbReference>
<dbReference type="Gene3D" id="3.90.550.10">
    <property type="entry name" value="Spore Coat Polysaccharide Biosynthesis Protein SpsA, Chain A"/>
    <property type="match status" value="1"/>
</dbReference>
<dbReference type="PATRIC" id="fig|1360.114.peg.971"/>
<dbReference type="CDD" id="cd00761">
    <property type="entry name" value="Glyco_tranf_GTA_type"/>
    <property type="match status" value="1"/>
</dbReference>
<comment type="caution">
    <text evidence="2">The sequence shown here is derived from an EMBL/GenBank/DDBJ whole genome shotgun (WGS) entry which is preliminary data.</text>
</comment>
<gene>
    <name evidence="2" type="ORF">M20_1413</name>
</gene>
<evidence type="ECO:0000259" key="1">
    <source>
        <dbReference type="Pfam" id="PF00535"/>
    </source>
</evidence>
<protein>
    <submittedName>
        <fullName evidence="2">Putative glycosyl transferase</fullName>
    </submittedName>
</protein>
<evidence type="ECO:0000313" key="3">
    <source>
        <dbReference type="Proteomes" id="UP000053719"/>
    </source>
</evidence>
<feature type="domain" description="Glycosyltransferase 2-like" evidence="1">
    <location>
        <begin position="9"/>
        <end position="174"/>
    </location>
</feature>
<accession>A0A0V8E484</accession>
<dbReference type="SUPFAM" id="SSF53448">
    <property type="entry name" value="Nucleotide-diphospho-sugar transferases"/>
    <property type="match status" value="1"/>
</dbReference>